<dbReference type="OrthoDB" id="343179at2759"/>
<dbReference type="RefSeq" id="XP_067067633.1">
    <property type="nucleotide sequence ID" value="XM_067213259.1"/>
</dbReference>
<protein>
    <submittedName>
        <fullName evidence="1">Uncharacterized protein</fullName>
    </submittedName>
</protein>
<evidence type="ECO:0000313" key="2">
    <source>
        <dbReference type="Proteomes" id="UP000186804"/>
    </source>
</evidence>
<dbReference type="Proteomes" id="UP000186804">
    <property type="component" value="Unassembled WGS sequence"/>
</dbReference>
<reference evidence="1 2" key="1">
    <citation type="submission" date="2016-10" db="EMBL/GenBank/DDBJ databases">
        <title>Reductive evolution of mitochondrial metabolism and differential evolution of invasion-related proteins in Cryptosporidium.</title>
        <authorList>
            <person name="Liu S."/>
            <person name="Roellig D.M."/>
            <person name="Guo Y."/>
            <person name="Li N."/>
            <person name="Frace M.A."/>
            <person name="Tang K."/>
            <person name="Zhang L."/>
            <person name="Feng Y."/>
            <person name="Xiao L."/>
        </authorList>
    </citation>
    <scope>NUCLEOTIDE SEQUENCE [LARGE SCALE GENOMIC DNA]</scope>
    <source>
        <strain evidence="1">30847</strain>
    </source>
</reference>
<gene>
    <name evidence="1" type="ORF">cand_030320</name>
</gene>
<comment type="caution">
    <text evidence="1">The sequence shown here is derived from an EMBL/GenBank/DDBJ whole genome shotgun (WGS) entry which is preliminary data.</text>
</comment>
<dbReference type="EMBL" id="LRBS01000085">
    <property type="protein sequence ID" value="OII75787.1"/>
    <property type="molecule type" value="Genomic_DNA"/>
</dbReference>
<proteinExistence type="predicted"/>
<keyword evidence="2" id="KW-1185">Reference proteome</keyword>
<evidence type="ECO:0000313" key="1">
    <source>
        <dbReference type="EMBL" id="OII75787.1"/>
    </source>
</evidence>
<dbReference type="AlphaFoldDB" id="A0A1J4MQS0"/>
<dbReference type="GeneID" id="92367216"/>
<dbReference type="VEuPathDB" id="CryptoDB:cand_030320"/>
<name>A0A1J4MQS0_9CRYT</name>
<accession>A0A1J4MQS0</accession>
<sequence>MNDTTSFWDNSLILKIYYNTRNNTITLSDKITRKINSDEIKKDYFEVKVVNNKGDEIMMNVSQKVYSILFPEFIPRKNPNTFLNPKEDILFNSSNFTMGIFNKDFAKKCILRSKTNRIIHSNNNSSNFDVGQIILINSVVTNDVNN</sequence>
<organism evidence="1 2">
    <name type="scientific">Cryptosporidium andersoni</name>
    <dbReference type="NCBI Taxonomy" id="117008"/>
    <lineage>
        <taxon>Eukaryota</taxon>
        <taxon>Sar</taxon>
        <taxon>Alveolata</taxon>
        <taxon>Apicomplexa</taxon>
        <taxon>Conoidasida</taxon>
        <taxon>Coccidia</taxon>
        <taxon>Eucoccidiorida</taxon>
        <taxon>Eimeriorina</taxon>
        <taxon>Cryptosporidiidae</taxon>
        <taxon>Cryptosporidium</taxon>
    </lineage>
</organism>